<dbReference type="InterPro" id="IPR011146">
    <property type="entry name" value="HIT-like"/>
</dbReference>
<feature type="short sequence motif" description="Histidine triad motif" evidence="1">
    <location>
        <begin position="88"/>
        <end position="92"/>
    </location>
</feature>
<dbReference type="RefSeq" id="WP_169570932.1">
    <property type="nucleotide sequence ID" value="NZ_JABBFV010000001.1"/>
</dbReference>
<dbReference type="AlphaFoldDB" id="A0A7X9ZQL9"/>
<dbReference type="EMBL" id="JABBFV010000001">
    <property type="protein sequence ID" value="NML09083.1"/>
    <property type="molecule type" value="Genomic_DNA"/>
</dbReference>
<name>A0A7X9ZQL9_9SPHN</name>
<gene>
    <name evidence="3" type="ORF">HHL08_02800</name>
</gene>
<dbReference type="InterPro" id="IPR036265">
    <property type="entry name" value="HIT-like_sf"/>
</dbReference>
<organism evidence="3 4">
    <name type="scientific">Sphingobium psychrophilum</name>
    <dbReference type="NCBI Taxonomy" id="2728834"/>
    <lineage>
        <taxon>Bacteria</taxon>
        <taxon>Pseudomonadati</taxon>
        <taxon>Pseudomonadota</taxon>
        <taxon>Alphaproteobacteria</taxon>
        <taxon>Sphingomonadales</taxon>
        <taxon>Sphingomonadaceae</taxon>
        <taxon>Sphingobium</taxon>
    </lineage>
</organism>
<reference evidence="3 4" key="1">
    <citation type="submission" date="2020-04" db="EMBL/GenBank/DDBJ databases">
        <title>Sphingobium sp. AR-3-1 isolated from Arctic soil.</title>
        <authorList>
            <person name="Dahal R.H."/>
            <person name="Chaudhary D.K."/>
        </authorList>
    </citation>
    <scope>NUCLEOTIDE SEQUENCE [LARGE SCALE GENOMIC DNA]</scope>
    <source>
        <strain evidence="3 4">AR-3-1</strain>
    </source>
</reference>
<dbReference type="SUPFAM" id="SSF54197">
    <property type="entry name" value="HIT-like"/>
    <property type="match status" value="1"/>
</dbReference>
<protein>
    <submittedName>
        <fullName evidence="3">HIT family protein</fullName>
    </submittedName>
</protein>
<evidence type="ECO:0000313" key="4">
    <source>
        <dbReference type="Proteomes" id="UP000519023"/>
    </source>
</evidence>
<dbReference type="Proteomes" id="UP000519023">
    <property type="component" value="Unassembled WGS sequence"/>
</dbReference>
<comment type="caution">
    <text evidence="3">The sequence shown here is derived from an EMBL/GenBank/DDBJ whole genome shotgun (WGS) entry which is preliminary data.</text>
</comment>
<dbReference type="Pfam" id="PF01230">
    <property type="entry name" value="HIT"/>
    <property type="match status" value="1"/>
</dbReference>
<dbReference type="GO" id="GO:0003824">
    <property type="term" value="F:catalytic activity"/>
    <property type="evidence" value="ECO:0007669"/>
    <property type="project" value="InterPro"/>
</dbReference>
<dbReference type="Gene3D" id="3.30.428.10">
    <property type="entry name" value="HIT-like"/>
    <property type="match status" value="1"/>
</dbReference>
<dbReference type="PROSITE" id="PS51084">
    <property type="entry name" value="HIT_2"/>
    <property type="match status" value="1"/>
</dbReference>
<sequence length="145" mass="15633">MNSTIEKFGYPATLIADFDHWVVLLRAAQPTLGSLILAAKSDATAFGNLPAEAHAELKTVTATIEAALTKAVDYAKINYLMLMMVDPHVHFHVIPRYEGERSAAGVTVPDAGWPVQPDLGAAVKLDGALDDVRDWLKGWFDGGMA</sequence>
<accession>A0A7X9ZQL9</accession>
<evidence type="ECO:0000259" key="2">
    <source>
        <dbReference type="PROSITE" id="PS51084"/>
    </source>
</evidence>
<keyword evidence="4" id="KW-1185">Reference proteome</keyword>
<feature type="domain" description="HIT" evidence="2">
    <location>
        <begin position="1"/>
        <end position="103"/>
    </location>
</feature>
<evidence type="ECO:0000256" key="1">
    <source>
        <dbReference type="PROSITE-ProRule" id="PRU00464"/>
    </source>
</evidence>
<evidence type="ECO:0000313" key="3">
    <source>
        <dbReference type="EMBL" id="NML09083.1"/>
    </source>
</evidence>
<proteinExistence type="predicted"/>